<evidence type="ECO:0000313" key="11">
    <source>
        <dbReference type="Proteomes" id="UP000002729"/>
    </source>
</evidence>
<dbReference type="PROSITE" id="PS50920">
    <property type="entry name" value="SOLCAR"/>
    <property type="match status" value="2"/>
</dbReference>
<dbReference type="InterPro" id="IPR023395">
    <property type="entry name" value="MCP_dom_sf"/>
</dbReference>
<sequence length="265" mass="28489">MELDLLKCGAAGAAAGLVCDTLLYPLDLARANLNAPRPTTAPPLPAHPLRALAAIFRELPARRLFRGYACVPYFAPTAYALYFGAYEYWSRTAESELLAGFSAEATANPIYIPYDIMKQRFMVGREAEGASVPAAVRGVLERDGLRGMYRGFLLTFATYGPFSAIYFHAYAAFTKWGGDAPLAWGSLSGAVAGTATQPVDWLKTRVQVASETRLSLPKVVADAVRHEGAGTMFRGSAARAFWLGASCGITMHVYEAGKRALGAFS</sequence>
<feature type="repeat" description="Solcar" evidence="8">
    <location>
        <begin position="91"/>
        <end position="176"/>
    </location>
</feature>
<evidence type="ECO:0000256" key="8">
    <source>
        <dbReference type="PROSITE-ProRule" id="PRU00282"/>
    </source>
</evidence>
<keyword evidence="6" id="KW-1133">Transmembrane helix</keyword>
<dbReference type="AlphaFoldDB" id="F0YP17"/>
<evidence type="ECO:0008006" key="12">
    <source>
        <dbReference type="Google" id="ProtNLM"/>
    </source>
</evidence>
<comment type="similarity">
    <text evidence="2 9">Belongs to the mitochondrial carrier (TC 2.A.29) family.</text>
</comment>
<gene>
    <name evidence="10" type="ORF">AURANDRAFT_34444</name>
</gene>
<dbReference type="OrthoDB" id="250329at2759"/>
<evidence type="ECO:0000256" key="4">
    <source>
        <dbReference type="ARBA" id="ARBA00022692"/>
    </source>
</evidence>
<keyword evidence="5" id="KW-0677">Repeat</keyword>
<keyword evidence="4 8" id="KW-0812">Transmembrane</keyword>
<dbReference type="InterPro" id="IPR018108">
    <property type="entry name" value="MCP_transmembrane"/>
</dbReference>
<dbReference type="GO" id="GO:0016020">
    <property type="term" value="C:membrane"/>
    <property type="evidence" value="ECO:0007669"/>
    <property type="project" value="UniProtKB-SubCell"/>
</dbReference>
<dbReference type="Proteomes" id="UP000002729">
    <property type="component" value="Unassembled WGS sequence"/>
</dbReference>
<evidence type="ECO:0000256" key="6">
    <source>
        <dbReference type="ARBA" id="ARBA00022989"/>
    </source>
</evidence>
<dbReference type="KEGG" id="aaf:AURANDRAFT_34444"/>
<feature type="repeat" description="Solcar" evidence="8">
    <location>
        <begin position="180"/>
        <end position="260"/>
    </location>
</feature>
<name>F0YP17_AURAN</name>
<dbReference type="Gene3D" id="1.50.40.10">
    <property type="entry name" value="Mitochondrial carrier domain"/>
    <property type="match status" value="1"/>
</dbReference>
<evidence type="ECO:0000256" key="2">
    <source>
        <dbReference type="ARBA" id="ARBA00006375"/>
    </source>
</evidence>
<protein>
    <recommendedName>
        <fullName evidence="12">Mitochondrial carrier protein</fullName>
    </recommendedName>
</protein>
<reference evidence="10" key="1">
    <citation type="journal article" date="2011" name="Proc. Natl. Acad. Sci. U.S.A.">
        <title>Niche of harmful alga Aureococcus anophagefferens revealed through ecogenomics.</title>
        <authorList>
            <person name="Gobler C.J."/>
            <person name="Berry D.L."/>
            <person name="Dyhrman S.T."/>
            <person name="Wilhelm S.W."/>
            <person name="Salamov A."/>
            <person name="Lobanov A.V."/>
            <person name="Zhang Y."/>
            <person name="Collier J.L."/>
            <person name="Wurch L.L."/>
            <person name="Kustka A.B."/>
            <person name="Dill B.D."/>
            <person name="Shah M."/>
            <person name="VerBerkmoes N.C."/>
            <person name="Kuo A."/>
            <person name="Terry A."/>
            <person name="Pangilinan J."/>
            <person name="Lindquist E.A."/>
            <person name="Lucas S."/>
            <person name="Paulsen I.T."/>
            <person name="Hattenrath-Lehmann T.K."/>
            <person name="Talmage S.C."/>
            <person name="Walker E.A."/>
            <person name="Koch F."/>
            <person name="Burson A.M."/>
            <person name="Marcoval M.A."/>
            <person name="Tang Y.Z."/>
            <person name="Lecleir G.R."/>
            <person name="Coyne K.J."/>
            <person name="Berg G.M."/>
            <person name="Bertrand E.M."/>
            <person name="Saito M.A."/>
            <person name="Gladyshev V.N."/>
            <person name="Grigoriev I.V."/>
        </authorList>
    </citation>
    <scope>NUCLEOTIDE SEQUENCE [LARGE SCALE GENOMIC DNA]</scope>
    <source>
        <strain evidence="10">CCMP1984</strain>
    </source>
</reference>
<dbReference type="Pfam" id="PF00153">
    <property type="entry name" value="Mito_carr"/>
    <property type="match status" value="3"/>
</dbReference>
<evidence type="ECO:0000313" key="10">
    <source>
        <dbReference type="EMBL" id="EGB03144.1"/>
    </source>
</evidence>
<proteinExistence type="inferred from homology"/>
<dbReference type="InParanoid" id="F0YP17"/>
<dbReference type="OMA" id="NHAISGC"/>
<evidence type="ECO:0000256" key="5">
    <source>
        <dbReference type="ARBA" id="ARBA00022737"/>
    </source>
</evidence>
<keyword evidence="7 8" id="KW-0472">Membrane</keyword>
<keyword evidence="3 9" id="KW-0813">Transport</keyword>
<dbReference type="RefSeq" id="XP_009042164.1">
    <property type="nucleotide sequence ID" value="XM_009043916.1"/>
</dbReference>
<dbReference type="GeneID" id="20221434"/>
<dbReference type="SUPFAM" id="SSF103506">
    <property type="entry name" value="Mitochondrial carrier"/>
    <property type="match status" value="1"/>
</dbReference>
<accession>F0YP17</accession>
<evidence type="ECO:0000256" key="7">
    <source>
        <dbReference type="ARBA" id="ARBA00023136"/>
    </source>
</evidence>
<evidence type="ECO:0000256" key="9">
    <source>
        <dbReference type="RuleBase" id="RU000488"/>
    </source>
</evidence>
<evidence type="ECO:0000256" key="3">
    <source>
        <dbReference type="ARBA" id="ARBA00022448"/>
    </source>
</evidence>
<comment type="subcellular location">
    <subcellularLocation>
        <location evidence="1">Membrane</location>
        <topology evidence="1">Multi-pass membrane protein</topology>
    </subcellularLocation>
</comment>
<dbReference type="EMBL" id="GL833191">
    <property type="protein sequence ID" value="EGB03144.1"/>
    <property type="molecule type" value="Genomic_DNA"/>
</dbReference>
<evidence type="ECO:0000256" key="1">
    <source>
        <dbReference type="ARBA" id="ARBA00004141"/>
    </source>
</evidence>
<dbReference type="eggNOG" id="KOG0768">
    <property type="taxonomic scope" value="Eukaryota"/>
</dbReference>
<organism evidence="11">
    <name type="scientific">Aureococcus anophagefferens</name>
    <name type="common">Harmful bloom alga</name>
    <dbReference type="NCBI Taxonomy" id="44056"/>
    <lineage>
        <taxon>Eukaryota</taxon>
        <taxon>Sar</taxon>
        <taxon>Stramenopiles</taxon>
        <taxon>Ochrophyta</taxon>
        <taxon>Pelagophyceae</taxon>
        <taxon>Pelagomonadales</taxon>
        <taxon>Pelagomonadaceae</taxon>
        <taxon>Aureococcus</taxon>
    </lineage>
</organism>
<dbReference type="PANTHER" id="PTHR45667">
    <property type="entry name" value="S-ADENOSYLMETHIONINE MITOCHONDRIAL CARRIER PROTEIN"/>
    <property type="match status" value="1"/>
</dbReference>
<keyword evidence="11" id="KW-1185">Reference proteome</keyword>